<dbReference type="AlphaFoldDB" id="C0W1K3"/>
<dbReference type="OrthoDB" id="9810297at2"/>
<feature type="binding site" evidence="5">
    <location>
        <position position="347"/>
    </location>
    <ligand>
        <name>S-adenosyl-L-methionine</name>
        <dbReference type="ChEBI" id="CHEBI:59789"/>
    </ligand>
</feature>
<dbReference type="Gene3D" id="3.40.50.150">
    <property type="entry name" value="Vaccinia Virus protein VP39"/>
    <property type="match status" value="1"/>
</dbReference>
<evidence type="ECO:0000313" key="9">
    <source>
        <dbReference type="Proteomes" id="UP000010301"/>
    </source>
</evidence>
<sequence>MADFKKNRGFSGGSRNDSRGRSKQARVSKARTVAFETLLKVDVEDAYANIVLPKAITEANLDSRDASFATELVYGTLRNLARVDWVIEQCMPKKIADLDPEVRAILRLTAHQILHLRVPDHAAVAESVELTKHVAGFGVEKFVNGVARAMVEHTPGEWERRIKTIDANVTRVSVLYSHPEWIVRAFAQALQAHGRNPKELTALLKADNDNPKVMLCARPGQILPVELADDAERYLDAEVAPGAYSEWSVAITHGDPGKLAAVCHGAAAVQDEGSQLVASALAELDLANDNGKWLDMCAGPGGKAGLVAAYAQLAGATLLANEVSAHRAHLVEQTVREFDNVEVIVGDGRKIAEKGKFSRIILDAPCSGLGALRRRPESRWRRQPNDLNGLIKLQAELLEAGIDALEKDGVLAYITCSPHESETVKQIQRIAGRDDIKILDSKAAVEKVSMSEIELSATPIGNGNSVQLWPHLHTTDAMFLCLIQKVK</sequence>
<gene>
    <name evidence="8" type="ORF">HMPREF0044_1293</name>
</gene>
<dbReference type="CDD" id="cd02440">
    <property type="entry name" value="AdoMet_MTases"/>
    <property type="match status" value="1"/>
</dbReference>
<feature type="binding site" evidence="5">
    <location>
        <position position="363"/>
    </location>
    <ligand>
        <name>S-adenosyl-L-methionine</name>
        <dbReference type="ChEBI" id="CHEBI:59789"/>
    </ligand>
</feature>
<dbReference type="InterPro" id="IPR006027">
    <property type="entry name" value="NusB_RsmB_TIM44"/>
</dbReference>
<dbReference type="InterPro" id="IPR023267">
    <property type="entry name" value="RCMT"/>
</dbReference>
<dbReference type="PROSITE" id="PS51686">
    <property type="entry name" value="SAM_MT_RSMB_NOP"/>
    <property type="match status" value="1"/>
</dbReference>
<feature type="active site" description="Nucleophile" evidence="5">
    <location>
        <position position="416"/>
    </location>
</feature>
<keyword evidence="3 5" id="KW-0949">S-adenosyl-L-methionine</keyword>
<dbReference type="GO" id="GO:0003723">
    <property type="term" value="F:RNA binding"/>
    <property type="evidence" value="ECO:0007669"/>
    <property type="project" value="UniProtKB-UniRule"/>
</dbReference>
<proteinExistence type="inferred from homology"/>
<dbReference type="eggNOG" id="COG0144">
    <property type="taxonomic scope" value="Bacteria"/>
</dbReference>
<dbReference type="SUPFAM" id="SSF48013">
    <property type="entry name" value="NusB-like"/>
    <property type="match status" value="1"/>
</dbReference>
<dbReference type="Proteomes" id="UP000010301">
    <property type="component" value="Unassembled WGS sequence"/>
</dbReference>
<evidence type="ECO:0000259" key="7">
    <source>
        <dbReference type="PROSITE" id="PS51686"/>
    </source>
</evidence>
<dbReference type="PANTHER" id="PTHR22807">
    <property type="entry name" value="NOP2 YEAST -RELATED NOL1/NOP2/FMU SUN DOMAIN-CONTAINING"/>
    <property type="match status" value="1"/>
</dbReference>
<dbReference type="GO" id="GO:0001510">
    <property type="term" value="P:RNA methylation"/>
    <property type="evidence" value="ECO:0007669"/>
    <property type="project" value="InterPro"/>
</dbReference>
<evidence type="ECO:0000256" key="1">
    <source>
        <dbReference type="ARBA" id="ARBA00022603"/>
    </source>
</evidence>
<evidence type="ECO:0000256" key="3">
    <source>
        <dbReference type="ARBA" id="ARBA00022691"/>
    </source>
</evidence>
<evidence type="ECO:0000256" key="2">
    <source>
        <dbReference type="ARBA" id="ARBA00022679"/>
    </source>
</evidence>
<dbReference type="GO" id="GO:0008173">
    <property type="term" value="F:RNA methyltransferase activity"/>
    <property type="evidence" value="ECO:0007669"/>
    <property type="project" value="InterPro"/>
</dbReference>
<feature type="binding site" evidence="5">
    <location>
        <position position="322"/>
    </location>
    <ligand>
        <name>S-adenosyl-L-methionine</name>
        <dbReference type="ChEBI" id="CHEBI:59789"/>
    </ligand>
</feature>
<organism evidence="8 9">
    <name type="scientific">Gleimia coleocanis DSM 15436</name>
    <dbReference type="NCBI Taxonomy" id="525245"/>
    <lineage>
        <taxon>Bacteria</taxon>
        <taxon>Bacillati</taxon>
        <taxon>Actinomycetota</taxon>
        <taxon>Actinomycetes</taxon>
        <taxon>Actinomycetales</taxon>
        <taxon>Actinomycetaceae</taxon>
        <taxon>Gleimia</taxon>
    </lineage>
</organism>
<evidence type="ECO:0000256" key="6">
    <source>
        <dbReference type="SAM" id="MobiDB-lite"/>
    </source>
</evidence>
<feature type="region of interest" description="Disordered" evidence="6">
    <location>
        <begin position="1"/>
        <end position="26"/>
    </location>
</feature>
<dbReference type="HOGENOM" id="CLU_005316_0_3_11"/>
<dbReference type="GO" id="GO:0006355">
    <property type="term" value="P:regulation of DNA-templated transcription"/>
    <property type="evidence" value="ECO:0007669"/>
    <property type="project" value="InterPro"/>
</dbReference>
<dbReference type="EMBL" id="ACFG01000034">
    <property type="protein sequence ID" value="EEH63369.1"/>
    <property type="molecule type" value="Genomic_DNA"/>
</dbReference>
<dbReference type="STRING" id="525245.HMPREF0044_1293"/>
<dbReference type="PRINTS" id="PR02008">
    <property type="entry name" value="RCMTFAMILY"/>
</dbReference>
<feature type="domain" description="SAM-dependent MTase RsmB/NOP-type" evidence="7">
    <location>
        <begin position="189"/>
        <end position="486"/>
    </location>
</feature>
<dbReference type="Gene3D" id="1.10.940.10">
    <property type="entry name" value="NusB-like"/>
    <property type="match status" value="1"/>
</dbReference>
<evidence type="ECO:0000313" key="8">
    <source>
        <dbReference type="EMBL" id="EEH63369.1"/>
    </source>
</evidence>
<reference evidence="8 9" key="1">
    <citation type="submission" date="2009-01" db="EMBL/GenBank/DDBJ databases">
        <authorList>
            <person name="Qin X."/>
            <person name="Bachman B."/>
            <person name="Battles P."/>
            <person name="Bell A."/>
            <person name="Bess C."/>
            <person name="Bickham C."/>
            <person name="Chaboub L."/>
            <person name="Chen D."/>
            <person name="Coyle M."/>
            <person name="Deiros D.R."/>
            <person name="Dinh H."/>
            <person name="Forbes L."/>
            <person name="Fowler G."/>
            <person name="Francisco L."/>
            <person name="Fu Q."/>
            <person name="Gubbala S."/>
            <person name="Hale W."/>
            <person name="Han Y."/>
            <person name="Hemphill L."/>
            <person name="Highlander S.K."/>
            <person name="Hirani K."/>
            <person name="Hogues M."/>
            <person name="Jackson L."/>
            <person name="Jakkamsetti A."/>
            <person name="Javaid M."/>
            <person name="Jiang H."/>
            <person name="Korchina V."/>
            <person name="Kovar C."/>
            <person name="Lara F."/>
            <person name="Lee S."/>
            <person name="Mata R."/>
            <person name="Mathew T."/>
            <person name="Moen C."/>
            <person name="Morales K."/>
            <person name="Munidasa M."/>
            <person name="Nazareth L."/>
            <person name="Ngo R."/>
            <person name="Nguyen L."/>
            <person name="Okwuonu G."/>
            <person name="Ongeri F."/>
            <person name="Patil S."/>
            <person name="Petrosino J."/>
            <person name="Pham C."/>
            <person name="Pham P."/>
            <person name="Pu L.-L."/>
            <person name="Puazo M."/>
            <person name="Raj R."/>
            <person name="Reid J."/>
            <person name="Rouhana J."/>
            <person name="Saada N."/>
            <person name="Shang Y."/>
            <person name="Simmons D."/>
            <person name="Thornton R."/>
            <person name="Warren J."/>
            <person name="Weissenberger G."/>
            <person name="Zhang J."/>
            <person name="Zhang L."/>
            <person name="Zhou C."/>
            <person name="Zhu D."/>
            <person name="Muzny D."/>
            <person name="Worley K."/>
            <person name="Gibbs R."/>
        </authorList>
    </citation>
    <scope>NUCLEOTIDE SEQUENCE [LARGE SCALE GENOMIC DNA]</scope>
    <source>
        <strain evidence="8 9">DSM 15436</strain>
    </source>
</reference>
<keyword evidence="1 5" id="KW-0489">Methyltransferase</keyword>
<keyword evidence="4 5" id="KW-0694">RNA-binding</keyword>
<dbReference type="InterPro" id="IPR001678">
    <property type="entry name" value="MeTrfase_RsmB-F_NOP2_dom"/>
</dbReference>
<keyword evidence="9" id="KW-1185">Reference proteome</keyword>
<comment type="caution">
    <text evidence="8">The sequence shown here is derived from an EMBL/GenBank/DDBJ whole genome shotgun (WGS) entry which is preliminary data.</text>
</comment>
<feature type="binding site" evidence="5">
    <location>
        <begin position="297"/>
        <end position="303"/>
    </location>
    <ligand>
        <name>S-adenosyl-L-methionine</name>
        <dbReference type="ChEBI" id="CHEBI:59789"/>
    </ligand>
</feature>
<evidence type="ECO:0000256" key="5">
    <source>
        <dbReference type="PROSITE-ProRule" id="PRU01023"/>
    </source>
</evidence>
<keyword evidence="2 5" id="KW-0808">Transferase</keyword>
<dbReference type="InterPro" id="IPR049560">
    <property type="entry name" value="MeTrfase_RsmB-F_NOP2_cat"/>
</dbReference>
<dbReference type="Pfam" id="PF01029">
    <property type="entry name" value="NusB"/>
    <property type="match status" value="1"/>
</dbReference>
<dbReference type="InterPro" id="IPR029063">
    <property type="entry name" value="SAM-dependent_MTases_sf"/>
</dbReference>
<comment type="similarity">
    <text evidence="5">Belongs to the class I-like SAM-binding methyltransferase superfamily. RsmB/NOP family.</text>
</comment>
<evidence type="ECO:0000256" key="4">
    <source>
        <dbReference type="ARBA" id="ARBA00022884"/>
    </source>
</evidence>
<dbReference type="Pfam" id="PF01189">
    <property type="entry name" value="Methyltr_RsmB-F"/>
    <property type="match status" value="1"/>
</dbReference>
<accession>C0W1K3</accession>
<dbReference type="InterPro" id="IPR035926">
    <property type="entry name" value="NusB-like_sf"/>
</dbReference>
<protein>
    <submittedName>
        <fullName evidence="8">Putative ribosomal RNA small subunit methyltransferase B</fullName>
    </submittedName>
</protein>
<name>C0W1K3_9ACTO</name>
<dbReference type="PANTHER" id="PTHR22807:SF53">
    <property type="entry name" value="RIBOSOMAL RNA SMALL SUBUNIT METHYLTRANSFERASE B-RELATED"/>
    <property type="match status" value="1"/>
</dbReference>
<dbReference type="RefSeq" id="WP_006546151.1">
    <property type="nucleotide sequence ID" value="NZ_DS999540.1"/>
</dbReference>
<dbReference type="SUPFAM" id="SSF53335">
    <property type="entry name" value="S-adenosyl-L-methionine-dependent methyltransferases"/>
    <property type="match status" value="1"/>
</dbReference>
<dbReference type="eggNOG" id="COG0781">
    <property type="taxonomic scope" value="Bacteria"/>
</dbReference>